<evidence type="ECO:0000259" key="7">
    <source>
        <dbReference type="SMART" id="SM00829"/>
    </source>
</evidence>
<dbReference type="RefSeq" id="WP_076820687.1">
    <property type="nucleotide sequence ID" value="NZ_MOMC01000069.1"/>
</dbReference>
<dbReference type="STRING" id="1834516.BL253_29600"/>
<protein>
    <recommendedName>
        <fullName evidence="7">Enoyl reductase (ER) domain-containing protein</fullName>
    </recommendedName>
</protein>
<gene>
    <name evidence="8" type="ORF">BL253_29600</name>
</gene>
<dbReference type="AlphaFoldDB" id="A0A1V2I501"/>
<name>A0A1V2I501_9ACTN</name>
<evidence type="ECO:0000313" key="9">
    <source>
        <dbReference type="Proteomes" id="UP000188929"/>
    </source>
</evidence>
<dbReference type="OrthoDB" id="3567264at2"/>
<dbReference type="InterPro" id="IPR013149">
    <property type="entry name" value="ADH-like_C"/>
</dbReference>
<feature type="domain" description="Enoyl reductase (ER)" evidence="7">
    <location>
        <begin position="10"/>
        <end position="309"/>
    </location>
</feature>
<evidence type="ECO:0000313" key="8">
    <source>
        <dbReference type="EMBL" id="ONH24629.1"/>
    </source>
</evidence>
<comment type="cofactor">
    <cofactor evidence="1 6">
        <name>Zn(2+)</name>
        <dbReference type="ChEBI" id="CHEBI:29105"/>
    </cofactor>
</comment>
<dbReference type="EMBL" id="MOMC01000069">
    <property type="protein sequence ID" value="ONH24629.1"/>
    <property type="molecule type" value="Genomic_DNA"/>
</dbReference>
<evidence type="ECO:0000256" key="2">
    <source>
        <dbReference type="ARBA" id="ARBA00008072"/>
    </source>
</evidence>
<accession>A0A1V2I501</accession>
<evidence type="ECO:0000256" key="4">
    <source>
        <dbReference type="ARBA" id="ARBA00022833"/>
    </source>
</evidence>
<dbReference type="InterPro" id="IPR002328">
    <property type="entry name" value="ADH_Zn_CS"/>
</dbReference>
<keyword evidence="5" id="KW-0560">Oxidoreductase</keyword>
<dbReference type="PANTHER" id="PTHR43350:SF17">
    <property type="entry name" value="NAD-DEPENDENT ALCOHOL DEHYDROGENASE"/>
    <property type="match status" value="1"/>
</dbReference>
<dbReference type="SUPFAM" id="SSF50129">
    <property type="entry name" value="GroES-like"/>
    <property type="match status" value="1"/>
</dbReference>
<organism evidence="8 9">
    <name type="scientific">Pseudofrankia asymbiotica</name>
    <dbReference type="NCBI Taxonomy" id="1834516"/>
    <lineage>
        <taxon>Bacteria</taxon>
        <taxon>Bacillati</taxon>
        <taxon>Actinomycetota</taxon>
        <taxon>Actinomycetes</taxon>
        <taxon>Frankiales</taxon>
        <taxon>Frankiaceae</taxon>
        <taxon>Pseudofrankia</taxon>
    </lineage>
</organism>
<dbReference type="Proteomes" id="UP000188929">
    <property type="component" value="Unassembled WGS sequence"/>
</dbReference>
<comment type="caution">
    <text evidence="8">The sequence shown here is derived from an EMBL/GenBank/DDBJ whole genome shotgun (WGS) entry which is preliminary data.</text>
</comment>
<reference evidence="9" key="1">
    <citation type="submission" date="2016-10" db="EMBL/GenBank/DDBJ databases">
        <title>Frankia sp. NRRL B-16386 Genome sequencing.</title>
        <authorList>
            <person name="Ghodhbane-Gtari F."/>
            <person name="Swanson E."/>
            <person name="Gueddou A."/>
            <person name="Hezbri K."/>
            <person name="Ktari K."/>
            <person name="Nouioui I."/>
            <person name="Morris K."/>
            <person name="Simpson S."/>
            <person name="Abebe-Akele F."/>
            <person name="Thomas K."/>
            <person name="Gtari M."/>
            <person name="Tisa L.S."/>
        </authorList>
    </citation>
    <scope>NUCLEOTIDE SEQUENCE [LARGE SCALE GENOMIC DNA]</scope>
    <source>
        <strain evidence="9">NRRL B-16386</strain>
    </source>
</reference>
<dbReference type="SUPFAM" id="SSF51735">
    <property type="entry name" value="NAD(P)-binding Rossmann-fold domains"/>
    <property type="match status" value="1"/>
</dbReference>
<dbReference type="InterPro" id="IPR020843">
    <property type="entry name" value="ER"/>
</dbReference>
<dbReference type="PANTHER" id="PTHR43350">
    <property type="entry name" value="NAD-DEPENDENT ALCOHOL DEHYDROGENASE"/>
    <property type="match status" value="1"/>
</dbReference>
<keyword evidence="4 6" id="KW-0862">Zinc</keyword>
<dbReference type="Pfam" id="PF08240">
    <property type="entry name" value="ADH_N"/>
    <property type="match status" value="1"/>
</dbReference>
<dbReference type="PROSITE" id="PS00059">
    <property type="entry name" value="ADH_ZINC"/>
    <property type="match status" value="1"/>
</dbReference>
<dbReference type="InterPro" id="IPR011032">
    <property type="entry name" value="GroES-like_sf"/>
</dbReference>
<sequence>MKGWQLVEFGKPPRLVEKDDPEPGPGEVVLDVRGSGLCHSDIMEIDSHGADWLLGTIMGHELAGVVSAVGPDVTQWKIGDRAAVCPSNTMRCPGFHYDGGFATKHLSPADDLVLVPDAVGWALGAMMTDAGMTSYHALVRRGGATAGMKVGLIGLGGLGQIAARVAVLKGIDVHVAEPKKDVWPLAERLGVRHVVDDVARWENQNFDLVVDYAGFGTTTAGALRAVGFDGAVVQVGLGISEAMIPLADMVGRKSRLLASRGGTKEDIAELYTFAAAGDLDPTVTEITFDDIPRGLADLAANKVTGRLVALI</sequence>
<evidence type="ECO:0000256" key="1">
    <source>
        <dbReference type="ARBA" id="ARBA00001947"/>
    </source>
</evidence>
<dbReference type="GO" id="GO:0016491">
    <property type="term" value="F:oxidoreductase activity"/>
    <property type="evidence" value="ECO:0007669"/>
    <property type="project" value="UniProtKB-KW"/>
</dbReference>
<keyword evidence="3 6" id="KW-0479">Metal-binding</keyword>
<dbReference type="GO" id="GO:0008270">
    <property type="term" value="F:zinc ion binding"/>
    <property type="evidence" value="ECO:0007669"/>
    <property type="project" value="InterPro"/>
</dbReference>
<dbReference type="InterPro" id="IPR036291">
    <property type="entry name" value="NAD(P)-bd_dom_sf"/>
</dbReference>
<dbReference type="SMART" id="SM00829">
    <property type="entry name" value="PKS_ER"/>
    <property type="match status" value="1"/>
</dbReference>
<evidence type="ECO:0000256" key="3">
    <source>
        <dbReference type="ARBA" id="ARBA00022723"/>
    </source>
</evidence>
<dbReference type="InterPro" id="IPR013154">
    <property type="entry name" value="ADH-like_N"/>
</dbReference>
<evidence type="ECO:0000256" key="5">
    <source>
        <dbReference type="ARBA" id="ARBA00023002"/>
    </source>
</evidence>
<comment type="similarity">
    <text evidence="2 6">Belongs to the zinc-containing alcohol dehydrogenase family.</text>
</comment>
<dbReference type="Gene3D" id="3.90.180.10">
    <property type="entry name" value="Medium-chain alcohol dehydrogenases, catalytic domain"/>
    <property type="match status" value="1"/>
</dbReference>
<keyword evidence="9" id="KW-1185">Reference proteome</keyword>
<proteinExistence type="inferred from homology"/>
<dbReference type="Pfam" id="PF00107">
    <property type="entry name" value="ADH_zinc_N"/>
    <property type="match status" value="1"/>
</dbReference>
<evidence type="ECO:0000256" key="6">
    <source>
        <dbReference type="RuleBase" id="RU361277"/>
    </source>
</evidence>